<gene>
    <name evidence="2" type="ORF">Pyn_01567</name>
</gene>
<dbReference type="AlphaFoldDB" id="A0A314YJM9"/>
<keyword evidence="1" id="KW-1133">Transmembrane helix</keyword>
<proteinExistence type="predicted"/>
<protein>
    <submittedName>
        <fullName evidence="2">Uncharacterized protein</fullName>
    </submittedName>
</protein>
<name>A0A314YJM9_PRUYE</name>
<keyword evidence="1" id="KW-0472">Membrane</keyword>
<evidence type="ECO:0000256" key="1">
    <source>
        <dbReference type="SAM" id="Phobius"/>
    </source>
</evidence>
<keyword evidence="3" id="KW-1185">Reference proteome</keyword>
<evidence type="ECO:0000313" key="3">
    <source>
        <dbReference type="Proteomes" id="UP000250321"/>
    </source>
</evidence>
<accession>A0A314YJM9</accession>
<dbReference type="Proteomes" id="UP000250321">
    <property type="component" value="Unassembled WGS sequence"/>
</dbReference>
<keyword evidence="1" id="KW-0812">Transmembrane</keyword>
<sequence length="95" mass="10813">MPKASGRIQEAGPDFLLTHNLMLAGVAWWVIIGTMISASSCATRPTRRLLKEAFELHYLVLKCVGRLARCCFCIWASLKRTRYRIGMFWDIPPIS</sequence>
<feature type="transmembrane region" description="Helical" evidence="1">
    <location>
        <begin position="21"/>
        <end position="39"/>
    </location>
</feature>
<dbReference type="OrthoDB" id="10281612at2759"/>
<reference evidence="2 3" key="1">
    <citation type="submission" date="2018-02" db="EMBL/GenBank/DDBJ databases">
        <title>Draft genome of wild Prunus yedoensis var. nudiflora.</title>
        <authorList>
            <person name="Baek S."/>
            <person name="Kim J.-H."/>
            <person name="Choi K."/>
            <person name="Kim G.-B."/>
            <person name="Cho A."/>
            <person name="Jang H."/>
            <person name="Shin C.-H."/>
            <person name="Yu H.-J."/>
            <person name="Mun J.-H."/>
        </authorList>
    </citation>
    <scope>NUCLEOTIDE SEQUENCE [LARGE SCALE GENOMIC DNA]</scope>
    <source>
        <strain evidence="3">cv. Jeju island</strain>
        <tissue evidence="2">Leaf</tissue>
    </source>
</reference>
<evidence type="ECO:0000313" key="2">
    <source>
        <dbReference type="EMBL" id="PQQ06340.1"/>
    </source>
</evidence>
<comment type="caution">
    <text evidence="2">The sequence shown here is derived from an EMBL/GenBank/DDBJ whole genome shotgun (WGS) entry which is preliminary data.</text>
</comment>
<dbReference type="EMBL" id="PJQY01000976">
    <property type="protein sequence ID" value="PQQ06340.1"/>
    <property type="molecule type" value="Genomic_DNA"/>
</dbReference>
<organism evidence="2 3">
    <name type="scientific">Prunus yedoensis var. nudiflora</name>
    <dbReference type="NCBI Taxonomy" id="2094558"/>
    <lineage>
        <taxon>Eukaryota</taxon>
        <taxon>Viridiplantae</taxon>
        <taxon>Streptophyta</taxon>
        <taxon>Embryophyta</taxon>
        <taxon>Tracheophyta</taxon>
        <taxon>Spermatophyta</taxon>
        <taxon>Magnoliopsida</taxon>
        <taxon>eudicotyledons</taxon>
        <taxon>Gunneridae</taxon>
        <taxon>Pentapetalae</taxon>
        <taxon>rosids</taxon>
        <taxon>fabids</taxon>
        <taxon>Rosales</taxon>
        <taxon>Rosaceae</taxon>
        <taxon>Amygdaloideae</taxon>
        <taxon>Amygdaleae</taxon>
        <taxon>Prunus</taxon>
    </lineage>
</organism>